<organism evidence="1 2">
    <name type="scientific">[Clostridium] ultunense Esp</name>
    <dbReference type="NCBI Taxonomy" id="1288971"/>
    <lineage>
        <taxon>Bacteria</taxon>
        <taxon>Bacillati</taxon>
        <taxon>Bacillota</taxon>
        <taxon>Tissierellia</taxon>
        <taxon>Tissierellales</taxon>
        <taxon>Tepidimicrobiaceae</taxon>
        <taxon>Schnuerera</taxon>
    </lineage>
</organism>
<sequence length="72" mass="8047">MKIGFSKDGLTLNSKKLNPLNIPVKGVKLESDIPVEHPNPADILSVFQRPNIRNANRLEGIEILKSMIEKAR</sequence>
<evidence type="ECO:0000313" key="1">
    <source>
        <dbReference type="EMBL" id="SHD75729.1"/>
    </source>
</evidence>
<keyword evidence="2" id="KW-1185">Reference proteome</keyword>
<dbReference type="EMBL" id="LT669839">
    <property type="protein sequence ID" value="SHD75729.1"/>
    <property type="molecule type" value="Genomic_DNA"/>
</dbReference>
<dbReference type="AlphaFoldDB" id="M1ZLH0"/>
<dbReference type="RefSeq" id="WP_005587458.1">
    <property type="nucleotide sequence ID" value="NZ_LT669839.1"/>
</dbReference>
<name>M1ZLH0_9FIRM</name>
<evidence type="ECO:0000313" key="2">
    <source>
        <dbReference type="Proteomes" id="UP000245423"/>
    </source>
</evidence>
<dbReference type="OrthoDB" id="1707889at2"/>
<dbReference type="Proteomes" id="UP000245423">
    <property type="component" value="Chromosome 1"/>
</dbReference>
<gene>
    <name evidence="1" type="ORF">CUESP1_0338</name>
</gene>
<reference evidence="1 2" key="1">
    <citation type="submission" date="2016-11" db="EMBL/GenBank/DDBJ databases">
        <authorList>
            <person name="Manzoor S."/>
        </authorList>
    </citation>
    <scope>NUCLEOTIDE SEQUENCE [LARGE SCALE GENOMIC DNA]</scope>
    <source>
        <strain evidence="1">Clostridium ultunense strain Esp</strain>
    </source>
</reference>
<dbReference type="HOGENOM" id="CLU_2715396_0_0_9"/>
<proteinExistence type="predicted"/>
<accession>M1ZLH0</accession>
<protein>
    <submittedName>
        <fullName evidence="1">Uncharacterized protein</fullName>
    </submittedName>
</protein>